<reference evidence="15" key="1">
    <citation type="submission" date="2016-10" db="EMBL/GenBank/DDBJ databases">
        <authorList>
            <person name="Varghese N."/>
        </authorList>
    </citation>
    <scope>NUCLEOTIDE SEQUENCE [LARGE SCALE GENOMIC DNA]</scope>
    <source>
        <strain evidence="15">HL 19</strain>
    </source>
</reference>
<proteinExistence type="inferred from homology"/>
<feature type="transmembrane region" description="Helical" evidence="13">
    <location>
        <begin position="136"/>
        <end position="157"/>
    </location>
</feature>
<gene>
    <name evidence="14" type="ORF">SAMN05661077_2731</name>
</gene>
<dbReference type="EC" id="7.1.1.-" evidence="13"/>
<organism evidence="14 15">
    <name type="scientific">Thiohalorhabdus denitrificans</name>
    <dbReference type="NCBI Taxonomy" id="381306"/>
    <lineage>
        <taxon>Bacteria</taxon>
        <taxon>Pseudomonadati</taxon>
        <taxon>Pseudomonadota</taxon>
        <taxon>Gammaproteobacteria</taxon>
        <taxon>Thiohalorhabdales</taxon>
        <taxon>Thiohalorhabdaceae</taxon>
        <taxon>Thiohalorhabdus</taxon>
    </lineage>
</organism>
<accession>A0A0P9CC37</accession>
<dbReference type="Proteomes" id="UP000183104">
    <property type="component" value="Unassembled WGS sequence"/>
</dbReference>
<evidence type="ECO:0000256" key="3">
    <source>
        <dbReference type="ARBA" id="ARBA00019907"/>
    </source>
</evidence>
<comment type="subcellular location">
    <subcellularLocation>
        <location evidence="1 13">Cell membrane</location>
        <topology evidence="1 13">Multi-pass membrane protein</topology>
    </subcellularLocation>
</comment>
<evidence type="ECO:0000256" key="2">
    <source>
        <dbReference type="ARBA" id="ARBA00005698"/>
    </source>
</evidence>
<evidence type="ECO:0000256" key="12">
    <source>
        <dbReference type="ARBA" id="ARBA00047712"/>
    </source>
</evidence>
<dbReference type="EMBL" id="FMUN01000008">
    <property type="protein sequence ID" value="SCY62323.1"/>
    <property type="molecule type" value="Genomic_DNA"/>
</dbReference>
<dbReference type="FunFam" id="1.20.120.1200:FF:000001">
    <property type="entry name" value="NADH-quinone oxidoreductase subunit J"/>
    <property type="match status" value="1"/>
</dbReference>
<dbReference type="GO" id="GO:0048038">
    <property type="term" value="F:quinone binding"/>
    <property type="evidence" value="ECO:0007669"/>
    <property type="project" value="UniProtKB-UniRule"/>
</dbReference>
<keyword evidence="7" id="KW-1278">Translocase</keyword>
<keyword evidence="10 13" id="KW-0472">Membrane</keyword>
<feature type="transmembrane region" description="Helical" evidence="13">
    <location>
        <begin position="94"/>
        <end position="115"/>
    </location>
</feature>
<comment type="subunit">
    <text evidence="11">Composed of 13 different subunits. Subunits NuoA, H, J, K, L, M, N constitute the membrane sector of the complex.</text>
</comment>
<evidence type="ECO:0000256" key="1">
    <source>
        <dbReference type="ARBA" id="ARBA00004651"/>
    </source>
</evidence>
<evidence type="ECO:0000256" key="9">
    <source>
        <dbReference type="ARBA" id="ARBA00023027"/>
    </source>
</evidence>
<dbReference type="AlphaFoldDB" id="A0A0P9CC37"/>
<evidence type="ECO:0000256" key="10">
    <source>
        <dbReference type="ARBA" id="ARBA00023136"/>
    </source>
</evidence>
<evidence type="ECO:0000256" key="5">
    <source>
        <dbReference type="ARBA" id="ARBA00022692"/>
    </source>
</evidence>
<name>A0A0P9CC37_9GAMM</name>
<dbReference type="NCBIfam" id="NF005162">
    <property type="entry name" value="PRK06638.1-1"/>
    <property type="match status" value="1"/>
</dbReference>
<dbReference type="PANTHER" id="PTHR33269:SF17">
    <property type="entry name" value="NADH-UBIQUINONE OXIDOREDUCTASE CHAIN 6"/>
    <property type="match status" value="1"/>
</dbReference>
<dbReference type="GO" id="GO:0005886">
    <property type="term" value="C:plasma membrane"/>
    <property type="evidence" value="ECO:0007669"/>
    <property type="project" value="UniProtKB-SubCell"/>
</dbReference>
<evidence type="ECO:0000313" key="14">
    <source>
        <dbReference type="EMBL" id="SCY62323.1"/>
    </source>
</evidence>
<evidence type="ECO:0000256" key="6">
    <source>
        <dbReference type="ARBA" id="ARBA00022719"/>
    </source>
</evidence>
<evidence type="ECO:0000256" key="4">
    <source>
        <dbReference type="ARBA" id="ARBA00022475"/>
    </source>
</evidence>
<evidence type="ECO:0000256" key="7">
    <source>
        <dbReference type="ARBA" id="ARBA00022967"/>
    </source>
</evidence>
<keyword evidence="4 13" id="KW-1003">Cell membrane</keyword>
<evidence type="ECO:0000256" key="13">
    <source>
        <dbReference type="RuleBase" id="RU004429"/>
    </source>
</evidence>
<dbReference type="PANTHER" id="PTHR33269">
    <property type="entry name" value="NADH-UBIQUINONE OXIDOREDUCTASE CHAIN 6"/>
    <property type="match status" value="1"/>
</dbReference>
<dbReference type="InterPro" id="IPR001457">
    <property type="entry name" value="NADH_UbQ/plastoQ_OxRdtase_su6"/>
</dbReference>
<dbReference type="Gene3D" id="1.20.120.1200">
    <property type="entry name" value="NADH-ubiquinone/plastoquinone oxidoreductase chain 6, subunit NuoJ"/>
    <property type="match status" value="1"/>
</dbReference>
<dbReference type="Pfam" id="PF00499">
    <property type="entry name" value="Oxidored_q3"/>
    <property type="match status" value="1"/>
</dbReference>
<comment type="caution">
    <text evidence="13">Lacks conserved residue(s) required for the propagation of feature annotation.</text>
</comment>
<protein>
    <recommendedName>
        <fullName evidence="3 13">NADH-quinone oxidoreductase subunit J</fullName>
        <ecNumber evidence="13">7.1.1.-</ecNumber>
    </recommendedName>
</protein>
<keyword evidence="5 13" id="KW-0812">Transmembrane</keyword>
<keyword evidence="6 13" id="KW-0874">Quinone</keyword>
<keyword evidence="8 13" id="KW-1133">Transmembrane helix</keyword>
<dbReference type="GO" id="GO:0008137">
    <property type="term" value="F:NADH dehydrogenase (ubiquinone) activity"/>
    <property type="evidence" value="ECO:0007669"/>
    <property type="project" value="UniProtKB-UniRule"/>
</dbReference>
<keyword evidence="15" id="KW-1185">Reference proteome</keyword>
<keyword evidence="9 13" id="KW-0520">NAD</keyword>
<dbReference type="PATRIC" id="fig|381306.5.peg.2792"/>
<evidence type="ECO:0000256" key="11">
    <source>
        <dbReference type="ARBA" id="ARBA00025811"/>
    </source>
</evidence>
<sequence length="169" mass="17735">MEATFYLSALIALAATLRVVTAANAVHALLYLVVSLLAVALVFFVLGAPFAAALEVIIYAGAIVVLFVFVVMMLNLGEEAEQQERSWLRPGIWWGPGLLAALLFIELVLLLTGAVHSTGGAMVAPKAVGIALYGPYLLAVELGAFLLLGGLVGAYHLGRQEALEGDEDG</sequence>
<feature type="transmembrane region" description="Helical" evidence="13">
    <location>
        <begin position="32"/>
        <end position="51"/>
    </location>
</feature>
<evidence type="ECO:0000256" key="8">
    <source>
        <dbReference type="ARBA" id="ARBA00022989"/>
    </source>
</evidence>
<dbReference type="STRING" id="381306.AN478_06840"/>
<evidence type="ECO:0000313" key="15">
    <source>
        <dbReference type="Proteomes" id="UP000183104"/>
    </source>
</evidence>
<comment type="function">
    <text evidence="13">NDH-1 shuttles electrons from NADH, via FMN and iron-sulfur (Fe-S) centers, to quinones in the respiratory chain. Couples the redox reaction to proton translocation (for every two electrons transferred, four hydrogen ions are translocated across the cytoplasmic membrane), and thus conserves the redox energy in a proton gradient.</text>
</comment>
<comment type="similarity">
    <text evidence="2 13">Belongs to the complex I subunit 6 family.</text>
</comment>
<dbReference type="RefSeq" id="WP_054965870.1">
    <property type="nucleotide sequence ID" value="NZ_FMUN01000008.1"/>
</dbReference>
<dbReference type="InterPro" id="IPR042106">
    <property type="entry name" value="Nuo/plastoQ_OxRdtase_6_NuoJ"/>
</dbReference>
<feature type="transmembrane region" description="Helical" evidence="13">
    <location>
        <begin position="56"/>
        <end position="74"/>
    </location>
</feature>
<comment type="catalytic activity">
    <reaction evidence="12 13">
        <text>a quinone + NADH + 5 H(+)(in) = a quinol + NAD(+) + 4 H(+)(out)</text>
        <dbReference type="Rhea" id="RHEA:57888"/>
        <dbReference type="ChEBI" id="CHEBI:15378"/>
        <dbReference type="ChEBI" id="CHEBI:24646"/>
        <dbReference type="ChEBI" id="CHEBI:57540"/>
        <dbReference type="ChEBI" id="CHEBI:57945"/>
        <dbReference type="ChEBI" id="CHEBI:132124"/>
    </reaction>
</comment>